<evidence type="ECO:0000313" key="2">
    <source>
        <dbReference type="Proteomes" id="UP001055072"/>
    </source>
</evidence>
<accession>A0ACB8U487</accession>
<reference evidence="1" key="1">
    <citation type="journal article" date="2021" name="Environ. Microbiol.">
        <title>Gene family expansions and transcriptome signatures uncover fungal adaptations to wood decay.</title>
        <authorList>
            <person name="Hage H."/>
            <person name="Miyauchi S."/>
            <person name="Viragh M."/>
            <person name="Drula E."/>
            <person name="Min B."/>
            <person name="Chaduli D."/>
            <person name="Navarro D."/>
            <person name="Favel A."/>
            <person name="Norest M."/>
            <person name="Lesage-Meessen L."/>
            <person name="Balint B."/>
            <person name="Merenyi Z."/>
            <person name="de Eugenio L."/>
            <person name="Morin E."/>
            <person name="Martinez A.T."/>
            <person name="Baldrian P."/>
            <person name="Stursova M."/>
            <person name="Martinez M.J."/>
            <person name="Novotny C."/>
            <person name="Magnuson J.K."/>
            <person name="Spatafora J.W."/>
            <person name="Maurice S."/>
            <person name="Pangilinan J."/>
            <person name="Andreopoulos W."/>
            <person name="LaButti K."/>
            <person name="Hundley H."/>
            <person name="Na H."/>
            <person name="Kuo A."/>
            <person name="Barry K."/>
            <person name="Lipzen A."/>
            <person name="Henrissat B."/>
            <person name="Riley R."/>
            <person name="Ahrendt S."/>
            <person name="Nagy L.G."/>
            <person name="Grigoriev I.V."/>
            <person name="Martin F."/>
            <person name="Rosso M.N."/>
        </authorList>
    </citation>
    <scope>NUCLEOTIDE SEQUENCE</scope>
    <source>
        <strain evidence="1">CBS 384.51</strain>
    </source>
</reference>
<gene>
    <name evidence="1" type="ORF">BDY19DRAFT_122025</name>
</gene>
<evidence type="ECO:0000313" key="1">
    <source>
        <dbReference type="EMBL" id="KAI0089045.1"/>
    </source>
</evidence>
<proteinExistence type="predicted"/>
<organism evidence="1 2">
    <name type="scientific">Irpex rosettiformis</name>
    <dbReference type="NCBI Taxonomy" id="378272"/>
    <lineage>
        <taxon>Eukaryota</taxon>
        <taxon>Fungi</taxon>
        <taxon>Dikarya</taxon>
        <taxon>Basidiomycota</taxon>
        <taxon>Agaricomycotina</taxon>
        <taxon>Agaricomycetes</taxon>
        <taxon>Polyporales</taxon>
        <taxon>Irpicaceae</taxon>
        <taxon>Irpex</taxon>
    </lineage>
</organism>
<sequence length="2272" mass="255005">MPSHTNTLLKPDRPLSATLCYYRLFKKEVMSETVSELPQLPEDASCVVKDIISPSHEADIRTPLVEENPHGSFTPPEVAYPLPLDDESLREAINIPLPLDEDDEDDGSSDNSSTSDIFYDVDAGSSLSTPRQQIYHDPSTYPIAENSDFVNTIDGSDDIAVEQSVGVEPVDAVDTVKDMYRILDLVSERGSSGYVDKIVVCQGAFRRFANDACPGAYASMTKVDFATLDDLQIKPLGLYGSQSEIVRYLEDMEIVNGNIASRWLTANNEENIDGLPGLRSGIYVIKSPVPDILYVVYWPEATTWNDDANDAIARNRVTFMRYLTKITDQRIALISREHADSLVWERQAVDGISGFEDGSDRMFPFEVLRTDEQEENATARPGFTIRSHRLAIPIAGSRSIDPNLLKPQLVHGETVCGYATVQFEDQRTQQEREEHTFNSFALRQYLRTRHGFSFGSISEDTLAILTEHDLAEAFPEALTELIDERAALERTLQAHVEESKRKCREELKDQQEKLAYALRRRMARRFVNVYSTLCLESLASPRPDMAQGWSTTEFFSQIRANYPSTAVIFDEFLSKISIPSSIKDQTFQKIKADMLTILERSGKDSVVASAQSLPSRAIAWGSSIISSFRGKSSEHVTTVSEVSTSLSDVQFLKTLPTIVELPPSLEESIANLRHCAEDHLAKEIDEKAQETVSRIEKAWQKDYNVRLGEDSEQRRHENLKVSRKSMIKRLNAVLLGDNQGNFVITDIASVRTARDTFLVRGTRKTTRAASLKYTIHILQLTQEDKHSILQDKSFVPNPKAYEASDISFEIPASQRIVHIQLLQNSRCLVMVQMENGDVEIFVDSHAEIRQALRRMRSKKVLKQDKIGDHFLMSFNEATRVIAVCNTGNMVLHQLQFDELYTTLGGLGTIIELSPWYDNKTILTHIVFRSASEELLIVDGEARARLYSFDAQQMRPSSVQLVGVPLAVHSSPDGSCFLCVSATGQGSHLQVHHWSSFGSTAGIHLDTIHYSVHSCILTSFATRNAVYFLWLEPSPPELHSLALTITHKVTAFTIKEGLDIQGRSSFQTLHNSLLDFHEEMWTKFPVIPAVTRQILLSPTNRRPCSLTYISHLKPQLFQEHYKKLTFEFQRATRKPTGTQLSDVHITGASYDAFLGGWEHDISSFRLGEWLVNILCLIPIHIAVAQDNRFLPLKDGVFSSNLEQSLLGATVDQIVDQLSFGWYESIFSSYSARKPVRVVSSMGEQSVGKSFMLNHFADTSFAGSAMRTTEGVWMSVTPTEEALIVSLDFEGVHSIERSAQEDTLLVLFNVAISNLVLFRNNFALSRDLANLFQSFQSSSTVLDPSANPSLFQSDLVVIIKDVIDSDKEQIVKEFSLKFQRIVEVEQSSNFITRLHGGKLHIIPWPVIESRQFYELFPRLKVMLDRQPITHPRAGVFLQKLKTLMAKLKANDWSSLDRGVPCLLYIFACVILIFRLENLVSYRAQRLSDILATALKFGASEVDPDFEPLKDFDSGEVIDFKDSRAVFHLDHTGLGTQGEAALTVLQKSWPGYQGRHETPELDWFSDLRSHLLSLGDDRINLVKKWMTVNTARFSVDSTFFDPLQRKFEHLIVTLQSNIQLCQLQCAECDLFCLRVKHHEGQHTCGTDHHCVQRCRYDDEHETPVQCGLPAGHTGVHFCDISAHLCGATCQFAGKKGCLRRCSKPVNHLDDDHMCPARSHGCGEPCCLSLVPLPDGSEYHCQESCPFQCRLCKRLCAVPYHLHGLDPSALHLCGEEHTCPRPCHSRGVCRIETAPQSIEATFTGRHETFQYTKYSQIAKRLQCRIMIPQGETEHKGPHTHSTDTIPFHFCEARCKNCGYFCTLPLDHTQQEHETSHGSMSSTRWQIIGNSMEVGGRQFASNDDGAPMMCSMVCRAMGRHIHIADCQSEDVRACSGNELQHIPLTDSSDHDHPVDAISHSLYWRRMGFKDPYSQDEQADFARCDRICAGTEHQGDAFNPAIAPPSYCHLPLFHAPLSNSQPPPGGTGYVSADGHHFGCTDPAQMQRKYHIIFVVDRSSSMANRDNRPLRDNPTTLRIVASHDDRLGAVYSSLFSFWTARRSANWADAYTLILFNSRPSTVFRGDLTSTPDELLGIVLQEQAYGWTSFDRALNAAEIEMEDQWVNDRQPVVIFLSDGECDFNEAGIRSLCRKSLTLGTALSFHSVSFGSDNTTLRSLADIANTIQNSVSEDAAHATIPSSYTEAITTIQLAETFLGISNSLRKTRGSLVYSAPRQPTQ</sequence>
<dbReference type="EMBL" id="MU274911">
    <property type="protein sequence ID" value="KAI0089045.1"/>
    <property type="molecule type" value="Genomic_DNA"/>
</dbReference>
<comment type="caution">
    <text evidence="1">The sequence shown here is derived from an EMBL/GenBank/DDBJ whole genome shotgun (WGS) entry which is preliminary data.</text>
</comment>
<name>A0ACB8U487_9APHY</name>
<keyword evidence="2" id="KW-1185">Reference proteome</keyword>
<protein>
    <submittedName>
        <fullName evidence="1">Uncharacterized protein</fullName>
    </submittedName>
</protein>
<dbReference type="Proteomes" id="UP001055072">
    <property type="component" value="Unassembled WGS sequence"/>
</dbReference>